<feature type="region of interest" description="Disordered" evidence="1">
    <location>
        <begin position="29"/>
        <end position="50"/>
    </location>
</feature>
<keyword evidence="2" id="KW-0732">Signal</keyword>
<evidence type="ECO:0000313" key="3">
    <source>
        <dbReference type="EMBL" id="HIV14180.1"/>
    </source>
</evidence>
<reference evidence="3" key="1">
    <citation type="submission" date="2020-10" db="EMBL/GenBank/DDBJ databases">
        <authorList>
            <person name="Gilroy R."/>
        </authorList>
    </citation>
    <scope>NUCLEOTIDE SEQUENCE</scope>
    <source>
        <strain evidence="3">ChiBcec2-4451</strain>
    </source>
</reference>
<accession>A0A9D1NY10</accession>
<dbReference type="PROSITE" id="PS51257">
    <property type="entry name" value="PROKAR_LIPOPROTEIN"/>
    <property type="match status" value="1"/>
</dbReference>
<dbReference type="SUPFAM" id="SSF53850">
    <property type="entry name" value="Periplasmic binding protein-like II"/>
    <property type="match status" value="1"/>
</dbReference>
<comment type="caution">
    <text evidence="3">The sequence shown here is derived from an EMBL/GenBank/DDBJ whole genome shotgun (WGS) entry which is preliminary data.</text>
</comment>
<dbReference type="PANTHER" id="PTHR42779:SF1">
    <property type="entry name" value="PROTEIN YNJB"/>
    <property type="match status" value="1"/>
</dbReference>
<dbReference type="Proteomes" id="UP000886723">
    <property type="component" value="Unassembled WGS sequence"/>
</dbReference>
<gene>
    <name evidence="3" type="ORF">IAA63_13735</name>
</gene>
<evidence type="ECO:0000256" key="1">
    <source>
        <dbReference type="SAM" id="MobiDB-lite"/>
    </source>
</evidence>
<feature type="signal peptide" evidence="2">
    <location>
        <begin position="1"/>
        <end position="19"/>
    </location>
</feature>
<proteinExistence type="predicted"/>
<organism evidence="3 4">
    <name type="scientific">Candidatus Pullilachnospira stercoravium</name>
    <dbReference type="NCBI Taxonomy" id="2840913"/>
    <lineage>
        <taxon>Bacteria</taxon>
        <taxon>Bacillati</taxon>
        <taxon>Bacillota</taxon>
        <taxon>Clostridia</taxon>
        <taxon>Lachnospirales</taxon>
        <taxon>Lachnospiraceae</taxon>
        <taxon>Lachnospiraceae incertae sedis</taxon>
        <taxon>Candidatus Pullilachnospira</taxon>
    </lineage>
</organism>
<feature type="chain" id="PRO_5038692366" evidence="2">
    <location>
        <begin position="20"/>
        <end position="400"/>
    </location>
</feature>
<dbReference type="InterPro" id="IPR006059">
    <property type="entry name" value="SBP"/>
</dbReference>
<feature type="compositionally biased region" description="Low complexity" evidence="1">
    <location>
        <begin position="31"/>
        <end position="43"/>
    </location>
</feature>
<evidence type="ECO:0000256" key="2">
    <source>
        <dbReference type="SAM" id="SignalP"/>
    </source>
</evidence>
<name>A0A9D1NY10_9FIRM</name>
<dbReference type="AlphaFoldDB" id="A0A9D1NY10"/>
<protein>
    <submittedName>
        <fullName evidence="3">Extracellular solute-binding protein</fullName>
    </submittedName>
</protein>
<dbReference type="Pfam" id="PF13416">
    <property type="entry name" value="SBP_bac_8"/>
    <property type="match status" value="1"/>
</dbReference>
<dbReference type="PANTHER" id="PTHR42779">
    <property type="entry name" value="PROTEIN YNJB"/>
    <property type="match status" value="1"/>
</dbReference>
<reference evidence="3" key="2">
    <citation type="journal article" date="2021" name="PeerJ">
        <title>Extensive microbial diversity within the chicken gut microbiome revealed by metagenomics and culture.</title>
        <authorList>
            <person name="Gilroy R."/>
            <person name="Ravi A."/>
            <person name="Getino M."/>
            <person name="Pursley I."/>
            <person name="Horton D.L."/>
            <person name="Alikhan N.F."/>
            <person name="Baker D."/>
            <person name="Gharbi K."/>
            <person name="Hall N."/>
            <person name="Watson M."/>
            <person name="Adriaenssens E.M."/>
            <person name="Foster-Nyarko E."/>
            <person name="Jarju S."/>
            <person name="Secka A."/>
            <person name="Antonio M."/>
            <person name="Oren A."/>
            <person name="Chaudhuri R.R."/>
            <person name="La Ragione R."/>
            <person name="Hildebrand F."/>
            <person name="Pallen M.J."/>
        </authorList>
    </citation>
    <scope>NUCLEOTIDE SEQUENCE</scope>
    <source>
        <strain evidence="3">ChiBcec2-4451</strain>
    </source>
</reference>
<evidence type="ECO:0000313" key="4">
    <source>
        <dbReference type="Proteomes" id="UP000886723"/>
    </source>
</evidence>
<sequence>MKRKKVTSLLALMMAGVLAAGMAGCGGSGNGDSAEASASSESGDSGDKSTVTIWATGSDNVRQVYEALIEDFNSNSDYADQYTAELQFMLSGTGTQSMTDMLAAAYQANQTNTDYDLVDVGGDDLSALISRVGEEAFVKLDDSKIPNAERVSAESSLAADYVQPYRGTTVILAYDSEAVPNPPTTMDELVEWMKENPGRFAYNAPGTGGAGDSFARTSVYNFLPEEAMTSDDTSWEDQWDEGFQFLTDIHQYMYTSGGSIVYPNKNQGTLDLLNQGEIDMCPNWADMVLSQRADGTLKDTIKITQIDPAFTGSLQSLAIPTFGSNEDGAYAFIDYMLTDSAQEILVKEMAAIPLVDTSNIDMTGYEDVMNLDVSNFRIMSIGDLGTDFNARWDSEIGTLG</sequence>
<dbReference type="Gene3D" id="3.40.190.10">
    <property type="entry name" value="Periplasmic binding protein-like II"/>
    <property type="match status" value="1"/>
</dbReference>
<dbReference type="EMBL" id="DVON01000288">
    <property type="protein sequence ID" value="HIV14180.1"/>
    <property type="molecule type" value="Genomic_DNA"/>
</dbReference>